<evidence type="ECO:0000259" key="7">
    <source>
        <dbReference type="PROSITE" id="PS51012"/>
    </source>
</evidence>
<dbReference type="GO" id="GO:0016020">
    <property type="term" value="C:membrane"/>
    <property type="evidence" value="ECO:0007669"/>
    <property type="project" value="UniProtKB-SubCell"/>
</dbReference>
<comment type="caution">
    <text evidence="8">The sequence shown here is derived from an EMBL/GenBank/DDBJ whole genome shotgun (WGS) entry which is preliminary data.</text>
</comment>
<reference evidence="8 9" key="1">
    <citation type="journal article" date="2013" name="Mar. Genomics">
        <title>Expression of sulfatases in Rhodopirellula baltica and the diversity of sulfatases in the genus Rhodopirellula.</title>
        <authorList>
            <person name="Wegner C.E."/>
            <person name="Richter-Heitmann T."/>
            <person name="Klindworth A."/>
            <person name="Klockow C."/>
            <person name="Richter M."/>
            <person name="Achstetter T."/>
            <person name="Glockner F.O."/>
            <person name="Harder J."/>
        </authorList>
    </citation>
    <scope>NUCLEOTIDE SEQUENCE [LARGE SCALE GENOMIC DNA]</scope>
    <source>
        <strain evidence="8 9">SM41</strain>
    </source>
</reference>
<keyword evidence="3 6" id="KW-1133">Transmembrane helix</keyword>
<dbReference type="PATRIC" id="fig|1263870.3.peg.4423"/>
<feature type="transmembrane region" description="Helical" evidence="6">
    <location>
        <begin position="460"/>
        <end position="483"/>
    </location>
</feature>
<gene>
    <name evidence="8" type="ORF">RSSM_04177</name>
</gene>
<feature type="compositionally biased region" description="Basic and acidic residues" evidence="5">
    <location>
        <begin position="161"/>
        <end position="170"/>
    </location>
</feature>
<dbReference type="GO" id="GO:0016887">
    <property type="term" value="F:ATP hydrolysis activity"/>
    <property type="evidence" value="ECO:0007669"/>
    <property type="project" value="InterPro"/>
</dbReference>
<dbReference type="PANTHER" id="PTHR43038:SF4">
    <property type="entry name" value="RIBOSOME-ASSOCIATED ATPASE"/>
    <property type="match status" value="1"/>
</dbReference>
<keyword evidence="9" id="KW-1185">Reference proteome</keyword>
<dbReference type="GO" id="GO:0140359">
    <property type="term" value="F:ABC-type transporter activity"/>
    <property type="evidence" value="ECO:0007669"/>
    <property type="project" value="InterPro"/>
</dbReference>
<protein>
    <submittedName>
        <fullName evidence="8">ABC transporter permease ATP-binding protein</fullName>
    </submittedName>
</protein>
<dbReference type="Gene3D" id="3.40.1710.10">
    <property type="entry name" value="abc type-2 transporter like domain"/>
    <property type="match status" value="1"/>
</dbReference>
<dbReference type="InterPro" id="IPR027417">
    <property type="entry name" value="P-loop_NTPase"/>
</dbReference>
<organism evidence="8 9">
    <name type="scientific">Rhodopirellula sallentina SM41</name>
    <dbReference type="NCBI Taxonomy" id="1263870"/>
    <lineage>
        <taxon>Bacteria</taxon>
        <taxon>Pseudomonadati</taxon>
        <taxon>Planctomycetota</taxon>
        <taxon>Planctomycetia</taxon>
        <taxon>Pirellulales</taxon>
        <taxon>Pirellulaceae</taxon>
        <taxon>Rhodopirellula</taxon>
    </lineage>
</organism>
<dbReference type="InterPro" id="IPR013525">
    <property type="entry name" value="ABC2_TM"/>
</dbReference>
<evidence type="ECO:0000256" key="6">
    <source>
        <dbReference type="SAM" id="Phobius"/>
    </source>
</evidence>
<dbReference type="InterPro" id="IPR047817">
    <property type="entry name" value="ABC2_TM_bact-type"/>
</dbReference>
<dbReference type="SUPFAM" id="SSF52540">
    <property type="entry name" value="P-loop containing nucleoside triphosphate hydrolases"/>
    <property type="match status" value="1"/>
</dbReference>
<feature type="transmembrane region" description="Helical" evidence="6">
    <location>
        <begin position="554"/>
        <end position="572"/>
    </location>
</feature>
<keyword evidence="8" id="KW-0547">Nucleotide-binding</keyword>
<feature type="transmembrane region" description="Helical" evidence="6">
    <location>
        <begin position="387"/>
        <end position="405"/>
    </location>
</feature>
<name>M5TYX0_9BACT</name>
<feature type="compositionally biased region" description="Polar residues" evidence="5">
    <location>
        <begin position="174"/>
        <end position="185"/>
    </location>
</feature>
<keyword evidence="8" id="KW-0067">ATP-binding</keyword>
<feature type="transmembrane region" description="Helical" evidence="6">
    <location>
        <begin position="432"/>
        <end position="454"/>
    </location>
</feature>
<evidence type="ECO:0000256" key="2">
    <source>
        <dbReference type="ARBA" id="ARBA00022692"/>
    </source>
</evidence>
<evidence type="ECO:0000313" key="9">
    <source>
        <dbReference type="Proteomes" id="UP000011885"/>
    </source>
</evidence>
<dbReference type="PANTHER" id="PTHR43038">
    <property type="entry name" value="ATP-BINDING CASSETTE, SUB-FAMILY H, MEMBER 1"/>
    <property type="match status" value="1"/>
</dbReference>
<sequence>MFAVPNQSQRVAELAQRFGLREELDQSASSLPLGVRQRLSLAVAILHNPEMLILDEPTSGVDPVARDGFWRLLVELSRRDKVTIFISTHFMNEAMRCDRISLMHAGKVLACDTPAALIAARGEKTLDRAFVGFIQDANANPEHAKPEADSAAIYSRREDSLSVDSPERDAVLSPSATVQPTSSKTNRYRVDSLVSPSEPSPRGYSINRLLAYTYRESLEVMRDPIRLGFALIGSVLLMLVLGFGMTTDVENVRFAIYDQDQSPESRAYAYGFSGSRYFDEQDPVRSEEEMHRRLVSGDVSLVVEIPPDYGRELKRGDNPEVSAWIDGAMPFRAETISGYVEGVHIAYLSDLSRQLYGETPTFSYADIESRYQYNPGFESINAMVPSVPSMLLILIPAILMAVSVAKEKELGSITNFYVTPTRRLEFLLGKQLPYICIAMVNYALLVWMGVYVFGVPMKGSLAVLTLGAMFYVTATTGIGLVTSCFTRSQVAAVFATAIVAMMPTVQFSGMLQPVSTLSGSAQLIGSLWPTTYFMRMSVGAFTKGLGLHDLSHDLWALAAFTPVFVLISAGLLRKQDR</sequence>
<dbReference type="EMBL" id="ANOH01000279">
    <property type="protein sequence ID" value="EMI54400.1"/>
    <property type="molecule type" value="Genomic_DNA"/>
</dbReference>
<dbReference type="InterPro" id="IPR003439">
    <property type="entry name" value="ABC_transporter-like_ATP-bd"/>
</dbReference>
<dbReference type="Pfam" id="PF12698">
    <property type="entry name" value="ABC2_membrane_3"/>
    <property type="match status" value="1"/>
</dbReference>
<feature type="region of interest" description="Disordered" evidence="5">
    <location>
        <begin position="161"/>
        <end position="186"/>
    </location>
</feature>
<evidence type="ECO:0000256" key="3">
    <source>
        <dbReference type="ARBA" id="ARBA00022989"/>
    </source>
</evidence>
<dbReference type="GO" id="GO:0005524">
    <property type="term" value="F:ATP binding"/>
    <property type="evidence" value="ECO:0007669"/>
    <property type="project" value="UniProtKB-KW"/>
</dbReference>
<comment type="subcellular location">
    <subcellularLocation>
        <location evidence="1">Membrane</location>
        <topology evidence="1">Multi-pass membrane protein</topology>
    </subcellularLocation>
</comment>
<feature type="transmembrane region" description="Helical" evidence="6">
    <location>
        <begin position="225"/>
        <end position="245"/>
    </location>
</feature>
<evidence type="ECO:0000256" key="4">
    <source>
        <dbReference type="ARBA" id="ARBA00023136"/>
    </source>
</evidence>
<evidence type="ECO:0000256" key="5">
    <source>
        <dbReference type="SAM" id="MobiDB-lite"/>
    </source>
</evidence>
<feature type="transmembrane region" description="Helical" evidence="6">
    <location>
        <begin position="490"/>
        <end position="511"/>
    </location>
</feature>
<evidence type="ECO:0000256" key="1">
    <source>
        <dbReference type="ARBA" id="ARBA00004141"/>
    </source>
</evidence>
<dbReference type="Gene3D" id="3.40.50.300">
    <property type="entry name" value="P-loop containing nucleotide triphosphate hydrolases"/>
    <property type="match status" value="1"/>
</dbReference>
<dbReference type="PROSITE" id="PS51012">
    <property type="entry name" value="ABC_TM2"/>
    <property type="match status" value="1"/>
</dbReference>
<proteinExistence type="predicted"/>
<accession>M5TYX0</accession>
<evidence type="ECO:0000313" key="8">
    <source>
        <dbReference type="EMBL" id="EMI54400.1"/>
    </source>
</evidence>
<feature type="domain" description="ABC transmembrane type-2" evidence="7">
    <location>
        <begin position="345"/>
        <end position="575"/>
    </location>
</feature>
<dbReference type="Pfam" id="PF00005">
    <property type="entry name" value="ABC_tran"/>
    <property type="match status" value="1"/>
</dbReference>
<dbReference type="Proteomes" id="UP000011885">
    <property type="component" value="Unassembled WGS sequence"/>
</dbReference>
<dbReference type="AlphaFoldDB" id="M5TYX0"/>
<keyword evidence="2 6" id="KW-0812">Transmembrane</keyword>
<keyword evidence="4 6" id="KW-0472">Membrane</keyword>